<proteinExistence type="predicted"/>
<gene>
    <name evidence="2" type="ORF">D3H55_06215</name>
</gene>
<protein>
    <submittedName>
        <fullName evidence="2">Polysaccharide pyruvyl transferase family protein</fullName>
    </submittedName>
</protein>
<dbReference type="GO" id="GO:0016740">
    <property type="term" value="F:transferase activity"/>
    <property type="evidence" value="ECO:0007669"/>
    <property type="project" value="UniProtKB-KW"/>
</dbReference>
<sequence length="371" mass="43495">MKKALLYACIEKNIGDDLFIYTLCKRYPNCNFYISSEAKYGSLREIKNLRFSHIFNIWQKASNTGNRKGIKLLASKIIAAICSIYLKQFSTSVYVVGNAFKNYEYKGTRQSEWFKHRVSLTKSFFLLSTNFGPFADDQWVTDFKKHFSKGTHICFRDETSFDLFQDLENVDWAPDVVLSLGNQEKSEKLNKEQVLISVIDCGFETRPQHVKKRQYEYENKMIQLSNYYLNKGYKVKILTSNNQQDYPTAKRIQNECSNQLGIMPEIVEYDGDYNKVFQEYKDSKYVIATRLHAIILAWLYNVPVVPIIYDVKIKTLLDSYKFNGLSFDLQSIDDISVEQVDHALKNYRFKNLNNLFREANNQFKVLDKLLK</sequence>
<dbReference type="EMBL" id="QXIR01000006">
    <property type="protein sequence ID" value="RIW36051.1"/>
    <property type="molecule type" value="Genomic_DNA"/>
</dbReference>
<dbReference type="AlphaFoldDB" id="A0A3A1R8A5"/>
<dbReference type="InterPro" id="IPR007345">
    <property type="entry name" value="Polysacch_pyruvyl_Trfase"/>
</dbReference>
<dbReference type="OrthoDB" id="3188137at2"/>
<keyword evidence="2" id="KW-0808">Transferase</keyword>
<dbReference type="Pfam" id="PF04230">
    <property type="entry name" value="PS_pyruv_trans"/>
    <property type="match status" value="1"/>
</dbReference>
<dbReference type="PANTHER" id="PTHR36836">
    <property type="entry name" value="COLANIC ACID BIOSYNTHESIS PROTEIN WCAK"/>
    <property type="match status" value="1"/>
</dbReference>
<dbReference type="PANTHER" id="PTHR36836:SF1">
    <property type="entry name" value="COLANIC ACID BIOSYNTHESIS PROTEIN WCAK"/>
    <property type="match status" value="1"/>
</dbReference>
<dbReference type="RefSeq" id="WP_119546055.1">
    <property type="nucleotide sequence ID" value="NZ_QXIR01000006.1"/>
</dbReference>
<evidence type="ECO:0000313" key="3">
    <source>
        <dbReference type="Proteomes" id="UP000265801"/>
    </source>
</evidence>
<comment type="caution">
    <text evidence="2">The sequence shown here is derived from an EMBL/GenBank/DDBJ whole genome shotgun (WGS) entry which is preliminary data.</text>
</comment>
<organism evidence="2 3">
    <name type="scientific">Bacillus salacetis</name>
    <dbReference type="NCBI Taxonomy" id="2315464"/>
    <lineage>
        <taxon>Bacteria</taxon>
        <taxon>Bacillati</taxon>
        <taxon>Bacillota</taxon>
        <taxon>Bacilli</taxon>
        <taxon>Bacillales</taxon>
        <taxon>Bacillaceae</taxon>
        <taxon>Bacillus</taxon>
    </lineage>
</organism>
<evidence type="ECO:0000259" key="1">
    <source>
        <dbReference type="Pfam" id="PF04230"/>
    </source>
</evidence>
<accession>A0A3A1R8A5</accession>
<feature type="domain" description="Polysaccharide pyruvyl transferase" evidence="1">
    <location>
        <begin position="13"/>
        <end position="310"/>
    </location>
</feature>
<dbReference type="Proteomes" id="UP000265801">
    <property type="component" value="Unassembled WGS sequence"/>
</dbReference>
<evidence type="ECO:0000313" key="2">
    <source>
        <dbReference type="EMBL" id="RIW36051.1"/>
    </source>
</evidence>
<keyword evidence="3" id="KW-1185">Reference proteome</keyword>
<name>A0A3A1R8A5_9BACI</name>
<reference evidence="2 3" key="1">
    <citation type="submission" date="2018-09" db="EMBL/GenBank/DDBJ databases">
        <title>Bacillus saliacetes sp. nov., isolated from Thai shrimp paste (Ka-pi).</title>
        <authorList>
            <person name="Daroonpunt R."/>
            <person name="Tanasupawat S."/>
            <person name="Yiamsombut S."/>
        </authorList>
    </citation>
    <scope>NUCLEOTIDE SEQUENCE [LARGE SCALE GENOMIC DNA]</scope>
    <source>
        <strain evidence="2 3">SKP7-4</strain>
    </source>
</reference>